<evidence type="ECO:0000256" key="1">
    <source>
        <dbReference type="ARBA" id="ARBA00022448"/>
    </source>
</evidence>
<dbReference type="CDD" id="cd03216">
    <property type="entry name" value="ABC_Carb_Monos_I"/>
    <property type="match status" value="1"/>
</dbReference>
<dbReference type="GO" id="GO:0016887">
    <property type="term" value="F:ATP hydrolysis activity"/>
    <property type="evidence" value="ECO:0007669"/>
    <property type="project" value="InterPro"/>
</dbReference>
<dbReference type="InterPro" id="IPR003439">
    <property type="entry name" value="ABC_transporter-like_ATP-bd"/>
</dbReference>
<name>A0A3N0GYV5_9ACTN</name>
<dbReference type="Pfam" id="PF00005">
    <property type="entry name" value="ABC_tran"/>
    <property type="match status" value="2"/>
</dbReference>
<keyword evidence="2" id="KW-0677">Repeat</keyword>
<dbReference type="PANTHER" id="PTHR43790">
    <property type="entry name" value="CARBOHYDRATE TRANSPORT ATP-BINDING PROTEIN MG119-RELATED"/>
    <property type="match status" value="1"/>
</dbReference>
<dbReference type="SUPFAM" id="SSF52540">
    <property type="entry name" value="P-loop containing nucleoside triphosphate hydrolases"/>
    <property type="match status" value="2"/>
</dbReference>
<dbReference type="SMART" id="SM00382">
    <property type="entry name" value="AAA"/>
    <property type="match status" value="2"/>
</dbReference>
<accession>A0A3N0GYV5</accession>
<dbReference type="Proteomes" id="UP000279994">
    <property type="component" value="Unassembled WGS sequence"/>
</dbReference>
<gene>
    <name evidence="7" type="ORF">EFL26_00995</name>
</gene>
<dbReference type="AlphaFoldDB" id="A0A3N0GYV5"/>
<dbReference type="InterPro" id="IPR003593">
    <property type="entry name" value="AAA+_ATPase"/>
</dbReference>
<evidence type="ECO:0000256" key="4">
    <source>
        <dbReference type="ARBA" id="ARBA00022840"/>
    </source>
</evidence>
<dbReference type="PANTHER" id="PTHR43790:SF9">
    <property type="entry name" value="GALACTOFURANOSE TRANSPORTER ATP-BINDING PROTEIN YTFR"/>
    <property type="match status" value="1"/>
</dbReference>
<dbReference type="EMBL" id="RJSF01000003">
    <property type="protein sequence ID" value="RNM17396.1"/>
    <property type="molecule type" value="Genomic_DNA"/>
</dbReference>
<evidence type="ECO:0000313" key="7">
    <source>
        <dbReference type="EMBL" id="RNM17396.1"/>
    </source>
</evidence>
<evidence type="ECO:0000259" key="6">
    <source>
        <dbReference type="PROSITE" id="PS50893"/>
    </source>
</evidence>
<sequence length="522" mass="55468">MTADVRQRDRSGDRAHGAGSDPTAGPVLSVRNLSKTFPGTRALDDVSVDVRPGEVHALMGQNGSGKSTLIKVLAGYHSADPGSTAEMDGVPFEAGRTVPPGLRFVHQDLGLILELSAQDNLALHGGFARGFGRRVLWKQQEAETRRVLAAFDIDLDIHRPLAAATPVQRTVVAIAAALQGWDGGGVLVLDEPTAVLPHDEVERLFEVVEQVRNRGTSVLYVSHRMDEIFSLADRVTVLRGGRRVGTYDVSSLDTRSLATRMVGDEVDPDFRAPVVTQGHQPVTLQAQDIRGKWLRGVDLEARAGEIVGIAGLAGAGALELPYALAGKAGALASGQIRLPATSEDWYDVQRARDLEIPLVPADRQTEAVVAEFSVAENLSLSSLRSLGRRGRLSAKDEATLVETWSERLSLVSAGPGAPISTLSGGNQQKVILARCLAGDPQVLVLCEPTAGVDIGTRVSIYRIIADLAAHGLTVIVASSDEGDLLALCTRILVLRDGVVAEELPAEGLTKNVLIRAIEGADE</sequence>
<keyword evidence="4 7" id="KW-0067">ATP-binding</keyword>
<feature type="region of interest" description="Disordered" evidence="5">
    <location>
        <begin position="1"/>
        <end position="29"/>
    </location>
</feature>
<feature type="compositionally biased region" description="Basic and acidic residues" evidence="5">
    <location>
        <begin position="1"/>
        <end position="16"/>
    </location>
</feature>
<dbReference type="PROSITE" id="PS00211">
    <property type="entry name" value="ABC_TRANSPORTER_1"/>
    <property type="match status" value="1"/>
</dbReference>
<comment type="caution">
    <text evidence="7">The sequence shown here is derived from an EMBL/GenBank/DDBJ whole genome shotgun (WGS) entry which is preliminary data.</text>
</comment>
<evidence type="ECO:0000256" key="2">
    <source>
        <dbReference type="ARBA" id="ARBA00022737"/>
    </source>
</evidence>
<evidence type="ECO:0000256" key="5">
    <source>
        <dbReference type="SAM" id="MobiDB-lite"/>
    </source>
</evidence>
<keyword evidence="1" id="KW-0813">Transport</keyword>
<feature type="domain" description="ABC transporter" evidence="6">
    <location>
        <begin position="28"/>
        <end position="265"/>
    </location>
</feature>
<keyword evidence="3" id="KW-0547">Nucleotide-binding</keyword>
<dbReference type="OrthoDB" id="3311037at2"/>
<keyword evidence="8" id="KW-1185">Reference proteome</keyword>
<dbReference type="InterPro" id="IPR017871">
    <property type="entry name" value="ABC_transporter-like_CS"/>
</dbReference>
<dbReference type="InterPro" id="IPR050107">
    <property type="entry name" value="ABC_carbohydrate_import_ATPase"/>
</dbReference>
<dbReference type="GO" id="GO:0005524">
    <property type="term" value="F:ATP binding"/>
    <property type="evidence" value="ECO:0007669"/>
    <property type="project" value="UniProtKB-KW"/>
</dbReference>
<dbReference type="InterPro" id="IPR027417">
    <property type="entry name" value="P-loop_NTPase"/>
</dbReference>
<proteinExistence type="predicted"/>
<protein>
    <submittedName>
        <fullName evidence="7">Sugar ABC transporter ATP-binding protein</fullName>
    </submittedName>
</protein>
<feature type="domain" description="ABC transporter" evidence="6">
    <location>
        <begin position="270"/>
        <end position="521"/>
    </location>
</feature>
<evidence type="ECO:0000313" key="8">
    <source>
        <dbReference type="Proteomes" id="UP000279994"/>
    </source>
</evidence>
<dbReference type="PROSITE" id="PS50893">
    <property type="entry name" value="ABC_TRANSPORTER_2"/>
    <property type="match status" value="2"/>
</dbReference>
<dbReference type="RefSeq" id="WP_148046594.1">
    <property type="nucleotide sequence ID" value="NZ_RJSF01000003.1"/>
</dbReference>
<evidence type="ECO:0000256" key="3">
    <source>
        <dbReference type="ARBA" id="ARBA00022741"/>
    </source>
</evidence>
<dbReference type="Gene3D" id="3.40.50.300">
    <property type="entry name" value="P-loop containing nucleotide triphosphate hydrolases"/>
    <property type="match status" value="2"/>
</dbReference>
<reference evidence="7 8" key="1">
    <citation type="submission" date="2018-11" db="EMBL/GenBank/DDBJ databases">
        <authorList>
            <person name="Li F."/>
        </authorList>
    </citation>
    <scope>NUCLEOTIDE SEQUENCE [LARGE SCALE GENOMIC DNA]</scope>
    <source>
        <strain evidence="7 8">Gsoil 818</strain>
    </source>
</reference>
<organism evidence="7 8">
    <name type="scientific">Nocardioides pocheonensis</name>
    <dbReference type="NCBI Taxonomy" id="661485"/>
    <lineage>
        <taxon>Bacteria</taxon>
        <taxon>Bacillati</taxon>
        <taxon>Actinomycetota</taxon>
        <taxon>Actinomycetes</taxon>
        <taxon>Propionibacteriales</taxon>
        <taxon>Nocardioidaceae</taxon>
        <taxon>Nocardioides</taxon>
    </lineage>
</organism>